<dbReference type="EMBL" id="BPLR01002201">
    <property type="protein sequence ID" value="GIX71203.1"/>
    <property type="molecule type" value="Genomic_DNA"/>
</dbReference>
<accession>A0AAV4MFL9</accession>
<dbReference type="AlphaFoldDB" id="A0AAV4MFL9"/>
<protein>
    <submittedName>
        <fullName evidence="1">Uncharacterized protein</fullName>
    </submittedName>
</protein>
<name>A0AAV4MFL9_CAEEX</name>
<keyword evidence="2" id="KW-1185">Reference proteome</keyword>
<dbReference type="Proteomes" id="UP001054945">
    <property type="component" value="Unassembled WGS sequence"/>
</dbReference>
<reference evidence="1 2" key="1">
    <citation type="submission" date="2021-06" db="EMBL/GenBank/DDBJ databases">
        <title>Caerostris extrusa draft genome.</title>
        <authorList>
            <person name="Kono N."/>
            <person name="Arakawa K."/>
        </authorList>
    </citation>
    <scope>NUCLEOTIDE SEQUENCE [LARGE SCALE GENOMIC DNA]</scope>
</reference>
<evidence type="ECO:0000313" key="2">
    <source>
        <dbReference type="Proteomes" id="UP001054945"/>
    </source>
</evidence>
<comment type="caution">
    <text evidence="1">The sequence shown here is derived from an EMBL/GenBank/DDBJ whole genome shotgun (WGS) entry which is preliminary data.</text>
</comment>
<evidence type="ECO:0000313" key="1">
    <source>
        <dbReference type="EMBL" id="GIX71203.1"/>
    </source>
</evidence>
<proteinExistence type="predicted"/>
<gene>
    <name evidence="1" type="ORF">CEXT_487091</name>
</gene>
<sequence length="109" mass="12443">MAIITRNSEAACLAERERGKKTFREYLFFLFCVLSFSPGSSQRLLRHSKKKRNLSNWSSFWRHATAPATLVVSVRSDLVVHSARVPNVDWLLSNLVFVHYTSSISTISL</sequence>
<organism evidence="1 2">
    <name type="scientific">Caerostris extrusa</name>
    <name type="common">Bark spider</name>
    <name type="synonym">Caerostris bankana</name>
    <dbReference type="NCBI Taxonomy" id="172846"/>
    <lineage>
        <taxon>Eukaryota</taxon>
        <taxon>Metazoa</taxon>
        <taxon>Ecdysozoa</taxon>
        <taxon>Arthropoda</taxon>
        <taxon>Chelicerata</taxon>
        <taxon>Arachnida</taxon>
        <taxon>Araneae</taxon>
        <taxon>Araneomorphae</taxon>
        <taxon>Entelegynae</taxon>
        <taxon>Araneoidea</taxon>
        <taxon>Araneidae</taxon>
        <taxon>Caerostris</taxon>
    </lineage>
</organism>